<evidence type="ECO:0000313" key="3">
    <source>
        <dbReference type="EMBL" id="KNZ49098.1"/>
    </source>
</evidence>
<accession>A0A0L6UKP0</accession>
<dbReference type="AlphaFoldDB" id="A0A0L6UKP0"/>
<organism evidence="3 4">
    <name type="scientific">Puccinia sorghi</name>
    <dbReference type="NCBI Taxonomy" id="27349"/>
    <lineage>
        <taxon>Eukaryota</taxon>
        <taxon>Fungi</taxon>
        <taxon>Dikarya</taxon>
        <taxon>Basidiomycota</taxon>
        <taxon>Pucciniomycotina</taxon>
        <taxon>Pucciniomycetes</taxon>
        <taxon>Pucciniales</taxon>
        <taxon>Pucciniaceae</taxon>
        <taxon>Puccinia</taxon>
    </lineage>
</organism>
<evidence type="ECO:0000256" key="2">
    <source>
        <dbReference type="SAM" id="SignalP"/>
    </source>
</evidence>
<dbReference type="EMBL" id="LAVV01010398">
    <property type="protein sequence ID" value="KNZ49098.1"/>
    <property type="molecule type" value="Genomic_DNA"/>
</dbReference>
<feature type="compositionally biased region" description="Polar residues" evidence="1">
    <location>
        <begin position="121"/>
        <end position="143"/>
    </location>
</feature>
<keyword evidence="2" id="KW-0732">Signal</keyword>
<gene>
    <name evidence="3" type="ORF">VP01_520g3</name>
</gene>
<evidence type="ECO:0000313" key="4">
    <source>
        <dbReference type="Proteomes" id="UP000037035"/>
    </source>
</evidence>
<name>A0A0L6UKP0_9BASI</name>
<dbReference type="VEuPathDB" id="FungiDB:VP01_520g3"/>
<protein>
    <submittedName>
        <fullName evidence="3">Uncharacterized protein</fullName>
    </submittedName>
</protein>
<dbReference type="STRING" id="27349.A0A0L6UKP0"/>
<evidence type="ECO:0000256" key="1">
    <source>
        <dbReference type="SAM" id="MobiDB-lite"/>
    </source>
</evidence>
<keyword evidence="4" id="KW-1185">Reference proteome</keyword>
<feature type="chain" id="PRO_5005567520" evidence="2">
    <location>
        <begin position="19"/>
        <end position="193"/>
    </location>
</feature>
<feature type="compositionally biased region" description="Polar residues" evidence="1">
    <location>
        <begin position="184"/>
        <end position="193"/>
    </location>
</feature>
<feature type="region of interest" description="Disordered" evidence="1">
    <location>
        <begin position="110"/>
        <end position="193"/>
    </location>
</feature>
<feature type="compositionally biased region" description="Polar residues" evidence="1">
    <location>
        <begin position="151"/>
        <end position="170"/>
    </location>
</feature>
<comment type="caution">
    <text evidence="3">The sequence shown here is derived from an EMBL/GenBank/DDBJ whole genome shotgun (WGS) entry which is preliminary data.</text>
</comment>
<dbReference type="Proteomes" id="UP000037035">
    <property type="component" value="Unassembled WGS sequence"/>
</dbReference>
<feature type="signal peptide" evidence="2">
    <location>
        <begin position="1"/>
        <end position="18"/>
    </location>
</feature>
<proteinExistence type="predicted"/>
<reference evidence="3 4" key="1">
    <citation type="submission" date="2015-08" db="EMBL/GenBank/DDBJ databases">
        <title>Next Generation Sequencing and Analysis of the Genome of Puccinia sorghi L Schw, the Causal Agent of Maize Common Rust.</title>
        <authorList>
            <person name="Rochi L."/>
            <person name="Burguener G."/>
            <person name="Darino M."/>
            <person name="Turjanski A."/>
            <person name="Kreff E."/>
            <person name="Dieguez M.J."/>
            <person name="Sacco F."/>
        </authorList>
    </citation>
    <scope>NUCLEOTIDE SEQUENCE [LARGE SCALE GENOMIC DNA]</scope>
    <source>
        <strain evidence="3 4">RO10H11247</strain>
    </source>
</reference>
<sequence>MVALKVLWGFILGANSLAGDVNGQATILHTITSNVFVGWKSSERSEIANQTSPLHGSVVIYSMLTASYAVSPSSSTQTAIRGEEERQDDETRVYEMPNLFIRELFNNEINGEVNRKPPTERPSSASGASTPKSYGNKFSSHPSTDGAFYSPQGTPASGADANSDQGPAGNTQGGLGGIGLSADKSGSGSPLGG</sequence>